<proteinExistence type="predicted"/>
<accession>A0A7R8UDL0</accession>
<name>A0A7R8UDL0_HERIL</name>
<dbReference type="AlphaFoldDB" id="A0A7R8UDL0"/>
<evidence type="ECO:0000313" key="1">
    <source>
        <dbReference type="EMBL" id="CAD7078604.1"/>
    </source>
</evidence>
<organism evidence="1 2">
    <name type="scientific">Hermetia illucens</name>
    <name type="common">Black soldier fly</name>
    <dbReference type="NCBI Taxonomy" id="343691"/>
    <lineage>
        <taxon>Eukaryota</taxon>
        <taxon>Metazoa</taxon>
        <taxon>Ecdysozoa</taxon>
        <taxon>Arthropoda</taxon>
        <taxon>Hexapoda</taxon>
        <taxon>Insecta</taxon>
        <taxon>Pterygota</taxon>
        <taxon>Neoptera</taxon>
        <taxon>Endopterygota</taxon>
        <taxon>Diptera</taxon>
        <taxon>Brachycera</taxon>
        <taxon>Stratiomyomorpha</taxon>
        <taxon>Stratiomyidae</taxon>
        <taxon>Hermetiinae</taxon>
        <taxon>Hermetia</taxon>
    </lineage>
</organism>
<dbReference type="EMBL" id="LR899009">
    <property type="protein sequence ID" value="CAD7078604.1"/>
    <property type="molecule type" value="Genomic_DNA"/>
</dbReference>
<sequence length="95" mass="10543">MGGWSEIGETTPKTFAESLLNIEEIYTALAQVEACLNSRHLAPLSSDPSDEGAITLAHFLIGSLVLCLHYTPDKTPDNVKELRWWQLTEKLSIES</sequence>
<reference evidence="1 2" key="1">
    <citation type="submission" date="2020-11" db="EMBL/GenBank/DDBJ databases">
        <authorList>
            <person name="Wallbank WR R."/>
            <person name="Pardo Diaz C."/>
            <person name="Kozak K."/>
            <person name="Martin S."/>
            <person name="Jiggins C."/>
            <person name="Moest M."/>
            <person name="Warren A I."/>
            <person name="Generalovic N T."/>
            <person name="Byers J.R.P. K."/>
            <person name="Montejo-Kovacevich G."/>
            <person name="Yen C E."/>
        </authorList>
    </citation>
    <scope>NUCLEOTIDE SEQUENCE [LARGE SCALE GENOMIC DNA]</scope>
</reference>
<dbReference type="OrthoDB" id="7763962at2759"/>
<keyword evidence="2" id="KW-1185">Reference proteome</keyword>
<gene>
    <name evidence="1" type="ORF">HERILL_LOCUS1862</name>
</gene>
<dbReference type="Proteomes" id="UP000594454">
    <property type="component" value="Chromosome 1"/>
</dbReference>
<dbReference type="InParanoid" id="A0A7R8UDL0"/>
<evidence type="ECO:0000313" key="2">
    <source>
        <dbReference type="Proteomes" id="UP000594454"/>
    </source>
</evidence>
<protein>
    <submittedName>
        <fullName evidence="1">Uncharacterized protein</fullName>
    </submittedName>
</protein>